<dbReference type="Pfam" id="PF00580">
    <property type="entry name" value="UvrD-helicase"/>
    <property type="match status" value="1"/>
</dbReference>
<keyword evidence="2 11" id="KW-0547">Nucleotide-binding</keyword>
<dbReference type="InterPro" id="IPR027417">
    <property type="entry name" value="P-loop_NTPase"/>
</dbReference>
<dbReference type="Pfam" id="PF13361">
    <property type="entry name" value="UvrD_C"/>
    <property type="match status" value="1"/>
</dbReference>
<accession>A0ABV6C1L3</accession>
<dbReference type="PROSITE" id="PS51198">
    <property type="entry name" value="UVRD_HELICASE_ATP_BIND"/>
    <property type="match status" value="1"/>
</dbReference>
<dbReference type="Gene3D" id="1.10.486.10">
    <property type="entry name" value="PCRA, domain 4"/>
    <property type="match status" value="1"/>
</dbReference>
<dbReference type="PANTHER" id="PTHR11070:SF2">
    <property type="entry name" value="ATP-DEPENDENT DNA HELICASE SRS2"/>
    <property type="match status" value="1"/>
</dbReference>
<dbReference type="PROSITE" id="PS51217">
    <property type="entry name" value="UVRD_HELICASE_CTER"/>
    <property type="match status" value="1"/>
</dbReference>
<keyword evidence="15" id="KW-1185">Reference proteome</keyword>
<comment type="catalytic activity">
    <reaction evidence="10">
        <text>ATP + H2O = ADP + phosphate + H(+)</text>
        <dbReference type="Rhea" id="RHEA:13065"/>
        <dbReference type="ChEBI" id="CHEBI:15377"/>
        <dbReference type="ChEBI" id="CHEBI:15378"/>
        <dbReference type="ChEBI" id="CHEBI:30616"/>
        <dbReference type="ChEBI" id="CHEBI:43474"/>
        <dbReference type="ChEBI" id="CHEBI:456216"/>
        <dbReference type="EC" id="5.6.2.4"/>
    </reaction>
</comment>
<proteinExistence type="inferred from homology"/>
<keyword evidence="6" id="KW-0238">DNA-binding</keyword>
<evidence type="ECO:0000256" key="11">
    <source>
        <dbReference type="PROSITE-ProRule" id="PRU00560"/>
    </source>
</evidence>
<dbReference type="InterPro" id="IPR000212">
    <property type="entry name" value="DNA_helicase_UvrD/REP"/>
</dbReference>
<reference evidence="14 15" key="1">
    <citation type="submission" date="2024-09" db="EMBL/GenBank/DDBJ databases">
        <authorList>
            <person name="Sun Q."/>
            <person name="Mori K."/>
        </authorList>
    </citation>
    <scope>NUCLEOTIDE SEQUENCE [LARGE SCALE GENOMIC DNA]</scope>
    <source>
        <strain evidence="14 15">JCM 15389</strain>
    </source>
</reference>
<evidence type="ECO:0000313" key="15">
    <source>
        <dbReference type="Proteomes" id="UP001589788"/>
    </source>
</evidence>
<dbReference type="GO" id="GO:0016787">
    <property type="term" value="F:hydrolase activity"/>
    <property type="evidence" value="ECO:0007669"/>
    <property type="project" value="UniProtKB-KW"/>
</dbReference>
<evidence type="ECO:0000256" key="2">
    <source>
        <dbReference type="ARBA" id="ARBA00022741"/>
    </source>
</evidence>
<evidence type="ECO:0000256" key="7">
    <source>
        <dbReference type="ARBA" id="ARBA00023235"/>
    </source>
</evidence>
<feature type="binding site" evidence="11">
    <location>
        <begin position="32"/>
        <end position="39"/>
    </location>
    <ligand>
        <name>ATP</name>
        <dbReference type="ChEBI" id="CHEBI:30616"/>
    </ligand>
</feature>
<dbReference type="InterPro" id="IPR014016">
    <property type="entry name" value="UvrD-like_ATP-bd"/>
</dbReference>
<protein>
    <recommendedName>
        <fullName evidence="9">DNA 3'-5' helicase</fullName>
        <ecNumber evidence="9">5.6.2.4</ecNumber>
    </recommendedName>
</protein>
<evidence type="ECO:0000256" key="8">
    <source>
        <dbReference type="ARBA" id="ARBA00034617"/>
    </source>
</evidence>
<evidence type="ECO:0000259" key="13">
    <source>
        <dbReference type="PROSITE" id="PS51217"/>
    </source>
</evidence>
<keyword evidence="7" id="KW-0413">Isomerase</keyword>
<feature type="domain" description="UvrD-like helicase ATP-binding" evidence="12">
    <location>
        <begin position="11"/>
        <end position="290"/>
    </location>
</feature>
<keyword evidence="5 11" id="KW-0067">ATP-binding</keyword>
<feature type="domain" description="UvrD-like helicase C-terminal" evidence="13">
    <location>
        <begin position="291"/>
        <end position="464"/>
    </location>
</feature>
<evidence type="ECO:0000256" key="3">
    <source>
        <dbReference type="ARBA" id="ARBA00022801"/>
    </source>
</evidence>
<comment type="similarity">
    <text evidence="1">Belongs to the helicase family. UvrD subfamily.</text>
</comment>
<evidence type="ECO:0000313" key="14">
    <source>
        <dbReference type="EMBL" id="MFC0081577.1"/>
    </source>
</evidence>
<evidence type="ECO:0000256" key="4">
    <source>
        <dbReference type="ARBA" id="ARBA00022806"/>
    </source>
</evidence>
<keyword evidence="4 11" id="KW-0347">Helicase</keyword>
<dbReference type="CDD" id="cd17932">
    <property type="entry name" value="DEXQc_UvrD"/>
    <property type="match status" value="1"/>
</dbReference>
<evidence type="ECO:0000256" key="1">
    <source>
        <dbReference type="ARBA" id="ARBA00009922"/>
    </source>
</evidence>
<gene>
    <name evidence="14" type="ORF">ACFFRE_05375</name>
</gene>
<dbReference type="EMBL" id="JBHLYQ010000038">
    <property type="protein sequence ID" value="MFC0081577.1"/>
    <property type="molecule type" value="Genomic_DNA"/>
</dbReference>
<dbReference type="Gene3D" id="3.40.50.300">
    <property type="entry name" value="P-loop containing nucleotide triphosphate hydrolases"/>
    <property type="match status" value="2"/>
</dbReference>
<dbReference type="Proteomes" id="UP001589788">
    <property type="component" value="Unassembled WGS sequence"/>
</dbReference>
<name>A0ABV6C1L3_9ACTN</name>
<evidence type="ECO:0000256" key="6">
    <source>
        <dbReference type="ARBA" id="ARBA00023125"/>
    </source>
</evidence>
<organism evidence="14 15">
    <name type="scientific">Aciditerrimonas ferrireducens</name>
    <dbReference type="NCBI Taxonomy" id="667306"/>
    <lineage>
        <taxon>Bacteria</taxon>
        <taxon>Bacillati</taxon>
        <taxon>Actinomycetota</taxon>
        <taxon>Acidimicrobiia</taxon>
        <taxon>Acidimicrobiales</taxon>
        <taxon>Acidimicrobiaceae</taxon>
        <taxon>Aciditerrimonas</taxon>
    </lineage>
</organism>
<sequence length="464" mass="50949">MPPLNPAALLADLNEPQRRAVAHRGSPLLVVAGAGSGKTRVLTRRIAHLVASGDARPEEVLAITFTNKAASEMRSRLVELLGPGAERMWVSTFHSACVRILRAHAARLGFKPAFSIYDDGDSRRLIEQVERELGVDTKRLPPRSVQAAISAAKAELLGPEDLAARALSLLDRRVAEVYEHYQRQLQAASAMDFDDLLVRTVELLRGCPDVLAAYRQRFRWVLVDEYQDTNRAQNELVVLLAAEHRQLCAVGDLDQAIYGWRGANLANLAELEQAFPGTTVIPLEQNYRSTRTILDAANAVIAHNQTRVPKRLWTDGEQGEPIVRYQAADERDEAAWVAAEIRRLVESGGRGLGEVAVFFRTNAQSRVLEEALVRAEVPYLVVGGTRFYDRKEVRDVLAYLRVVANPADEVALRRIMNVPRRGLGDTSVAKLAARAQAEGRTLAEVLADPAAAGVSGPATSELQS</sequence>
<feature type="non-terminal residue" evidence="14">
    <location>
        <position position="464"/>
    </location>
</feature>
<dbReference type="PANTHER" id="PTHR11070">
    <property type="entry name" value="UVRD / RECB / PCRA DNA HELICASE FAMILY MEMBER"/>
    <property type="match status" value="1"/>
</dbReference>
<comment type="caution">
    <text evidence="14">The sequence shown here is derived from an EMBL/GenBank/DDBJ whole genome shotgun (WGS) entry which is preliminary data.</text>
</comment>
<dbReference type="SUPFAM" id="SSF52540">
    <property type="entry name" value="P-loop containing nucleoside triphosphate hydrolases"/>
    <property type="match status" value="1"/>
</dbReference>
<dbReference type="RefSeq" id="WP_377788862.1">
    <property type="nucleotide sequence ID" value="NZ_JBHLYQ010000038.1"/>
</dbReference>
<dbReference type="InterPro" id="IPR014017">
    <property type="entry name" value="DNA_helicase_UvrD-like_C"/>
</dbReference>
<dbReference type="EC" id="5.6.2.4" evidence="9"/>
<evidence type="ECO:0000259" key="12">
    <source>
        <dbReference type="PROSITE" id="PS51198"/>
    </source>
</evidence>
<comment type="catalytic activity">
    <reaction evidence="8">
        <text>Couples ATP hydrolysis with the unwinding of duplex DNA by translocating in the 3'-5' direction.</text>
        <dbReference type="EC" id="5.6.2.4"/>
    </reaction>
</comment>
<dbReference type="GO" id="GO:0004386">
    <property type="term" value="F:helicase activity"/>
    <property type="evidence" value="ECO:0007669"/>
    <property type="project" value="UniProtKB-KW"/>
</dbReference>
<dbReference type="Gene3D" id="1.10.10.160">
    <property type="match status" value="1"/>
</dbReference>
<evidence type="ECO:0000256" key="5">
    <source>
        <dbReference type="ARBA" id="ARBA00022840"/>
    </source>
</evidence>
<keyword evidence="3 11" id="KW-0378">Hydrolase</keyword>
<evidence type="ECO:0000256" key="9">
    <source>
        <dbReference type="ARBA" id="ARBA00034808"/>
    </source>
</evidence>
<dbReference type="InterPro" id="IPR013986">
    <property type="entry name" value="DExx_box_DNA_helicase_dom_sf"/>
</dbReference>
<evidence type="ECO:0000256" key="10">
    <source>
        <dbReference type="ARBA" id="ARBA00048988"/>
    </source>
</evidence>